<dbReference type="EMBL" id="CCYD01003101">
    <property type="protein sequence ID" value="CEG50071.1"/>
    <property type="molecule type" value="Genomic_DNA"/>
</dbReference>
<sequence length="69" mass="7926">MRSYLFAVAREKIFFDSLDAALLLYSVSCDMPFMSYVKNFAAINGRTFNQLDDNENKFVVVLQSSQHHA</sequence>
<evidence type="ECO:0000313" key="1">
    <source>
        <dbReference type="EMBL" id="CEG50071.1"/>
    </source>
</evidence>
<evidence type="ECO:0000313" key="2">
    <source>
        <dbReference type="Proteomes" id="UP000054928"/>
    </source>
</evidence>
<dbReference type="AlphaFoldDB" id="A0A0P1B6H8"/>
<proteinExistence type="predicted"/>
<protein>
    <submittedName>
        <fullName evidence="1">Uncharacterized protein</fullName>
    </submittedName>
</protein>
<dbReference type="RefSeq" id="XP_024586440.1">
    <property type="nucleotide sequence ID" value="XM_024721330.1"/>
</dbReference>
<reference evidence="2" key="1">
    <citation type="submission" date="2014-09" db="EMBL/GenBank/DDBJ databases">
        <authorList>
            <person name="Sharma Rahul"/>
            <person name="Thines Marco"/>
        </authorList>
    </citation>
    <scope>NUCLEOTIDE SEQUENCE [LARGE SCALE GENOMIC DNA]</scope>
</reference>
<dbReference type="GeneID" id="36402854"/>
<dbReference type="Proteomes" id="UP000054928">
    <property type="component" value="Unassembled WGS sequence"/>
</dbReference>
<keyword evidence="2" id="KW-1185">Reference proteome</keyword>
<organism evidence="1 2">
    <name type="scientific">Plasmopara halstedii</name>
    <name type="common">Downy mildew of sunflower</name>
    <dbReference type="NCBI Taxonomy" id="4781"/>
    <lineage>
        <taxon>Eukaryota</taxon>
        <taxon>Sar</taxon>
        <taxon>Stramenopiles</taxon>
        <taxon>Oomycota</taxon>
        <taxon>Peronosporomycetes</taxon>
        <taxon>Peronosporales</taxon>
        <taxon>Peronosporaceae</taxon>
        <taxon>Plasmopara</taxon>
    </lineage>
</organism>
<accession>A0A0P1B6H8</accession>
<name>A0A0P1B6H8_PLAHL</name>